<name>A0ABD6CFU8_9EURY</name>
<organism evidence="2 3">
    <name type="scientific">Halorientalis brevis</name>
    <dbReference type="NCBI Taxonomy" id="1126241"/>
    <lineage>
        <taxon>Archaea</taxon>
        <taxon>Methanobacteriati</taxon>
        <taxon>Methanobacteriota</taxon>
        <taxon>Stenosarchaea group</taxon>
        <taxon>Halobacteria</taxon>
        <taxon>Halobacteriales</taxon>
        <taxon>Haloarculaceae</taxon>
        <taxon>Halorientalis</taxon>
    </lineage>
</organism>
<dbReference type="AlphaFoldDB" id="A0ABD6CFU8"/>
<dbReference type="EMBL" id="JBHUDJ010000014">
    <property type="protein sequence ID" value="MFD1588734.1"/>
    <property type="molecule type" value="Genomic_DNA"/>
</dbReference>
<comment type="caution">
    <text evidence="2">The sequence shown here is derived from an EMBL/GenBank/DDBJ whole genome shotgun (WGS) entry which is preliminary data.</text>
</comment>
<proteinExistence type="predicted"/>
<sequence>MTDGMSRRQMVRSTVTTVTAGIAGGVAGCTGLLESDGDGSDGADGTTTSHTRNGASSDGSSIPLEYTRWLYAPTTSGRDAYYPFLFSHDTALQANKQRLGETYQRFAGREISFPLLDMDLSYNSVDATLSFPSVGRYFEGSFAPGEVRSELEELRYERIGEKAEFTVYRDDVGKEIAITDGAAAAARTEGIVTAIIEAGTGGGKQYVDANSDLSTLTETLGTATLVFGQTQPMVQGTNVNDGQFAGVVATGATLDLFADGVEMQFVFVFEDGDAVERNAVESWAEQTDQTDALDDRSVSRTGRTVVITGTGKAEDTSLGV</sequence>
<evidence type="ECO:0000256" key="1">
    <source>
        <dbReference type="SAM" id="MobiDB-lite"/>
    </source>
</evidence>
<accession>A0ABD6CFU8</accession>
<gene>
    <name evidence="2" type="ORF">ACFR9U_17280</name>
</gene>
<protein>
    <submittedName>
        <fullName evidence="2">Uncharacterized protein</fullName>
    </submittedName>
</protein>
<dbReference type="PROSITE" id="PS51257">
    <property type="entry name" value="PROKAR_LIPOPROTEIN"/>
    <property type="match status" value="1"/>
</dbReference>
<evidence type="ECO:0000313" key="2">
    <source>
        <dbReference type="EMBL" id="MFD1588734.1"/>
    </source>
</evidence>
<keyword evidence="3" id="KW-1185">Reference proteome</keyword>
<dbReference type="RefSeq" id="WP_247378391.1">
    <property type="nucleotide sequence ID" value="NZ_JALLGV010000005.1"/>
</dbReference>
<evidence type="ECO:0000313" key="3">
    <source>
        <dbReference type="Proteomes" id="UP001597119"/>
    </source>
</evidence>
<dbReference type="Proteomes" id="UP001597119">
    <property type="component" value="Unassembled WGS sequence"/>
</dbReference>
<reference evidence="2 3" key="1">
    <citation type="journal article" date="2019" name="Int. J. Syst. Evol. Microbiol.">
        <title>The Global Catalogue of Microorganisms (GCM) 10K type strain sequencing project: providing services to taxonomists for standard genome sequencing and annotation.</title>
        <authorList>
            <consortium name="The Broad Institute Genomics Platform"/>
            <consortium name="The Broad Institute Genome Sequencing Center for Infectious Disease"/>
            <person name="Wu L."/>
            <person name="Ma J."/>
        </authorList>
    </citation>
    <scope>NUCLEOTIDE SEQUENCE [LARGE SCALE GENOMIC DNA]</scope>
    <source>
        <strain evidence="2 3">CGMCC 1.12125</strain>
    </source>
</reference>
<feature type="region of interest" description="Disordered" evidence="1">
    <location>
        <begin position="35"/>
        <end position="59"/>
    </location>
</feature>